<dbReference type="Gene3D" id="1.10.1220.10">
    <property type="entry name" value="Met repressor-like"/>
    <property type="match status" value="1"/>
</dbReference>
<sequence length="71" mass="8297">MRALVDMSDSQVEALDVLARRKRRSRASLIRAAIDDYLARHRHQQVEDGFGLWGERELDGLAYQEQVRGEW</sequence>
<organism evidence="2 3">
    <name type="scientific">Sphingomonas abietis</name>
    <dbReference type="NCBI Taxonomy" id="3012344"/>
    <lineage>
        <taxon>Bacteria</taxon>
        <taxon>Pseudomonadati</taxon>
        <taxon>Pseudomonadota</taxon>
        <taxon>Alphaproteobacteria</taxon>
        <taxon>Sphingomonadales</taxon>
        <taxon>Sphingomonadaceae</taxon>
        <taxon>Sphingomonas</taxon>
    </lineage>
</organism>
<dbReference type="RefSeq" id="WP_270077503.1">
    <property type="nucleotide sequence ID" value="NZ_CP115174.1"/>
</dbReference>
<proteinExistence type="predicted"/>
<evidence type="ECO:0000313" key="2">
    <source>
        <dbReference type="EMBL" id="WBO22863.1"/>
    </source>
</evidence>
<gene>
    <name evidence="2" type="ORF">PBT88_01570</name>
</gene>
<dbReference type="EMBL" id="CP115174">
    <property type="protein sequence ID" value="WBO22863.1"/>
    <property type="molecule type" value="Genomic_DNA"/>
</dbReference>
<dbReference type="InterPro" id="IPR002145">
    <property type="entry name" value="CopG"/>
</dbReference>
<dbReference type="Proteomes" id="UP001210865">
    <property type="component" value="Chromosome"/>
</dbReference>
<dbReference type="InterPro" id="IPR013321">
    <property type="entry name" value="Arc_rbn_hlx_hlx"/>
</dbReference>
<reference evidence="2 3" key="1">
    <citation type="submission" date="2022-12" db="EMBL/GenBank/DDBJ databases">
        <title>Sphingomonas abieness sp. nov., an endophytic bacterium isolated from Abies koreana.</title>
        <authorList>
            <person name="Jiang L."/>
            <person name="Lee J."/>
        </authorList>
    </citation>
    <scope>NUCLEOTIDE SEQUENCE [LARGE SCALE GENOMIC DNA]</scope>
    <source>
        <strain evidence="3">PAMB 00755</strain>
    </source>
</reference>
<feature type="domain" description="Ribbon-helix-helix protein CopG" evidence="1">
    <location>
        <begin position="7"/>
        <end position="40"/>
    </location>
</feature>
<dbReference type="Pfam" id="PF01402">
    <property type="entry name" value="RHH_1"/>
    <property type="match status" value="1"/>
</dbReference>
<protein>
    <submittedName>
        <fullName evidence="2">Ribbon-helix-helix protein, CopG family</fullName>
    </submittedName>
</protein>
<accession>A0ABY7NND3</accession>
<keyword evidence="3" id="KW-1185">Reference proteome</keyword>
<evidence type="ECO:0000313" key="3">
    <source>
        <dbReference type="Proteomes" id="UP001210865"/>
    </source>
</evidence>
<evidence type="ECO:0000259" key="1">
    <source>
        <dbReference type="Pfam" id="PF01402"/>
    </source>
</evidence>
<name>A0ABY7NND3_9SPHN</name>